<dbReference type="InterPro" id="IPR006171">
    <property type="entry name" value="TOPRIM_dom"/>
</dbReference>
<dbReference type="Gene3D" id="3.40.1360.10">
    <property type="match status" value="1"/>
</dbReference>
<evidence type="ECO:0000313" key="2">
    <source>
        <dbReference type="EMBL" id="CAB4132832.1"/>
    </source>
</evidence>
<accession>A0A6J5LGZ9</accession>
<dbReference type="CDD" id="cd01029">
    <property type="entry name" value="TOPRIM_primases"/>
    <property type="match status" value="1"/>
</dbReference>
<gene>
    <name evidence="2" type="ORF">UFOVP251_27</name>
</gene>
<reference evidence="2" key="1">
    <citation type="submission" date="2020-04" db="EMBL/GenBank/DDBJ databases">
        <authorList>
            <person name="Chiriac C."/>
            <person name="Salcher M."/>
            <person name="Ghai R."/>
            <person name="Kavagutti S V."/>
        </authorList>
    </citation>
    <scope>NUCLEOTIDE SEQUENCE</scope>
</reference>
<name>A0A6J5LGZ9_9CAUD</name>
<dbReference type="SUPFAM" id="SSF56731">
    <property type="entry name" value="DNA primase core"/>
    <property type="match status" value="1"/>
</dbReference>
<sequence>MIDSKQILKNAPSNIGQQLHVNHVGCEAGNDTKRRLYIKRTDKGLVAYCHHCNKSGFTRDNTDTRLSTWFNKQSTTAPKSSKPIVAALTTEGAVWLHKNYCDTDDKLFGGVLGEKHKVALTLLSPEGEAIGWQVRNLLPNTTPKYITHYIDENKKGDATWFYKNNKTLVITEDYLSAYRVNKDTGYSSVALLRTSISDKTLNQIYELNFENIVIWLDPDEAGVKGTTQAYKKLNHFLPKQTKIAIYGNDKEPKECTPRELESILV</sequence>
<organism evidence="2">
    <name type="scientific">uncultured Caudovirales phage</name>
    <dbReference type="NCBI Taxonomy" id="2100421"/>
    <lineage>
        <taxon>Viruses</taxon>
        <taxon>Duplodnaviria</taxon>
        <taxon>Heunggongvirae</taxon>
        <taxon>Uroviricota</taxon>
        <taxon>Caudoviricetes</taxon>
        <taxon>Peduoviridae</taxon>
        <taxon>Maltschvirus</taxon>
        <taxon>Maltschvirus maltsch</taxon>
    </lineage>
</organism>
<dbReference type="EMBL" id="LR796272">
    <property type="protein sequence ID" value="CAB4132832.1"/>
    <property type="molecule type" value="Genomic_DNA"/>
</dbReference>
<proteinExistence type="predicted"/>
<feature type="domain" description="Toprim" evidence="1">
    <location>
        <begin position="166"/>
        <end position="248"/>
    </location>
</feature>
<evidence type="ECO:0000259" key="1">
    <source>
        <dbReference type="PROSITE" id="PS50880"/>
    </source>
</evidence>
<dbReference type="InterPro" id="IPR034154">
    <property type="entry name" value="TOPRIM_DnaG/twinkle"/>
</dbReference>
<dbReference type="SMART" id="SM00493">
    <property type="entry name" value="TOPRIM"/>
    <property type="match status" value="1"/>
</dbReference>
<protein>
    <submittedName>
        <fullName evidence="2">Putative DnaG-like primase</fullName>
    </submittedName>
</protein>
<dbReference type="PROSITE" id="PS50880">
    <property type="entry name" value="TOPRIM"/>
    <property type="match status" value="1"/>
</dbReference>
<dbReference type="Pfam" id="PF13662">
    <property type="entry name" value="Toprim_4"/>
    <property type="match status" value="1"/>
</dbReference>